<dbReference type="EMBL" id="HBNS01025471">
    <property type="protein sequence ID" value="CAE4617125.1"/>
    <property type="molecule type" value="Transcribed_RNA"/>
</dbReference>
<proteinExistence type="predicted"/>
<dbReference type="GO" id="GO:0005216">
    <property type="term" value="F:monoatomic ion channel activity"/>
    <property type="evidence" value="ECO:0007669"/>
    <property type="project" value="InterPro"/>
</dbReference>
<sequence>MSVICFGLLMSPTNGNNQLGIYSEEWFSFFAVLTGLLWIKLLSFLKVMNPALATFVLAIGQVLNDVALMLVILAVVTFAFGDMFYTIIKRDFTICPPDEDPNDSGNPYCQHGLSYLDMFTQILGQFGYGSFLGHPLLVTLFILMTIFGAGK</sequence>
<gene>
    <name evidence="2" type="ORF">DBRI00130_LOCUS20101</name>
</gene>
<keyword evidence="1" id="KW-0812">Transmembrane</keyword>
<evidence type="ECO:0000256" key="1">
    <source>
        <dbReference type="SAM" id="Phobius"/>
    </source>
</evidence>
<evidence type="ECO:0008006" key="3">
    <source>
        <dbReference type="Google" id="ProtNLM"/>
    </source>
</evidence>
<accession>A0A7S4RN52</accession>
<name>A0A7S4RN52_9STRA</name>
<reference evidence="2" key="1">
    <citation type="submission" date="2021-01" db="EMBL/GenBank/DDBJ databases">
        <authorList>
            <person name="Corre E."/>
            <person name="Pelletier E."/>
            <person name="Niang G."/>
            <person name="Scheremetjew M."/>
            <person name="Finn R."/>
            <person name="Kale V."/>
            <person name="Holt S."/>
            <person name="Cochrane G."/>
            <person name="Meng A."/>
            <person name="Brown T."/>
            <person name="Cohen L."/>
        </authorList>
    </citation>
    <scope>NUCLEOTIDE SEQUENCE</scope>
    <source>
        <strain evidence="2">GSO104</strain>
    </source>
</reference>
<dbReference type="GO" id="GO:0016020">
    <property type="term" value="C:membrane"/>
    <property type="evidence" value="ECO:0007669"/>
    <property type="project" value="UniProtKB-SubCell"/>
</dbReference>
<protein>
    <recommendedName>
        <fullName evidence="3">Ion transport domain-containing protein</fullName>
    </recommendedName>
</protein>
<keyword evidence="1" id="KW-1133">Transmembrane helix</keyword>
<evidence type="ECO:0000313" key="2">
    <source>
        <dbReference type="EMBL" id="CAE4617125.1"/>
    </source>
</evidence>
<organism evidence="2">
    <name type="scientific">Ditylum brightwellii</name>
    <dbReference type="NCBI Taxonomy" id="49249"/>
    <lineage>
        <taxon>Eukaryota</taxon>
        <taxon>Sar</taxon>
        <taxon>Stramenopiles</taxon>
        <taxon>Ochrophyta</taxon>
        <taxon>Bacillariophyta</taxon>
        <taxon>Mediophyceae</taxon>
        <taxon>Lithodesmiophycidae</taxon>
        <taxon>Lithodesmiales</taxon>
        <taxon>Lithodesmiaceae</taxon>
        <taxon>Ditylum</taxon>
    </lineage>
</organism>
<feature type="transmembrane region" description="Helical" evidence="1">
    <location>
        <begin position="25"/>
        <end position="45"/>
    </location>
</feature>
<feature type="transmembrane region" description="Helical" evidence="1">
    <location>
        <begin position="66"/>
        <end position="88"/>
    </location>
</feature>
<keyword evidence="1" id="KW-0472">Membrane</keyword>
<dbReference type="AlphaFoldDB" id="A0A7S4RN52"/>
<feature type="transmembrane region" description="Helical" evidence="1">
    <location>
        <begin position="126"/>
        <end position="149"/>
    </location>
</feature>